<evidence type="ECO:0000313" key="6">
    <source>
        <dbReference type="EMBL" id="SUE34259.1"/>
    </source>
</evidence>
<dbReference type="Gene3D" id="3.40.5.90">
    <property type="entry name" value="CDGSH iron-sulfur domain, mitoNEET-type"/>
    <property type="match status" value="1"/>
</dbReference>
<keyword evidence="2" id="KW-0479">Metal-binding</keyword>
<evidence type="ECO:0000256" key="2">
    <source>
        <dbReference type="ARBA" id="ARBA00022723"/>
    </source>
</evidence>
<dbReference type="InterPro" id="IPR018967">
    <property type="entry name" value="FeS-contain_CDGSH-typ"/>
</dbReference>
<keyword evidence="1" id="KW-0001">2Fe-2S</keyword>
<evidence type="ECO:0000256" key="3">
    <source>
        <dbReference type="ARBA" id="ARBA00023004"/>
    </source>
</evidence>
<accession>A0A379MU23</accession>
<dbReference type="GO" id="GO:0051537">
    <property type="term" value="F:2 iron, 2 sulfur cluster binding"/>
    <property type="evidence" value="ECO:0007669"/>
    <property type="project" value="UniProtKB-KW"/>
</dbReference>
<dbReference type="GO" id="GO:0046872">
    <property type="term" value="F:metal ion binding"/>
    <property type="evidence" value="ECO:0007669"/>
    <property type="project" value="UniProtKB-KW"/>
</dbReference>
<keyword evidence="4" id="KW-0411">Iron-sulfur</keyword>
<keyword evidence="7" id="KW-1185">Reference proteome</keyword>
<proteinExistence type="predicted"/>
<sequence>MENTETDRLEIKILPGGPAVIKGDFTVIGPDGKPFVPDQTQKHSGVAFCRCGRSGNQPFCDGSHGKP</sequence>
<dbReference type="Pfam" id="PF09360">
    <property type="entry name" value="zf-CDGSH"/>
    <property type="match status" value="1"/>
</dbReference>
<evidence type="ECO:0000313" key="7">
    <source>
        <dbReference type="Proteomes" id="UP000255233"/>
    </source>
</evidence>
<gene>
    <name evidence="6" type="ORF">NCTC11190_01480</name>
</gene>
<evidence type="ECO:0000256" key="4">
    <source>
        <dbReference type="ARBA" id="ARBA00023014"/>
    </source>
</evidence>
<feature type="domain" description="Iron-binding zinc finger CDGSH type" evidence="5">
    <location>
        <begin position="22"/>
        <end position="67"/>
    </location>
</feature>
<dbReference type="EMBL" id="UGVL01000001">
    <property type="protein sequence ID" value="SUE34259.1"/>
    <property type="molecule type" value="Genomic_DNA"/>
</dbReference>
<organism evidence="6 7">
    <name type="scientific">Rikenella microfusus</name>
    <dbReference type="NCBI Taxonomy" id="28139"/>
    <lineage>
        <taxon>Bacteria</taxon>
        <taxon>Pseudomonadati</taxon>
        <taxon>Bacteroidota</taxon>
        <taxon>Bacteroidia</taxon>
        <taxon>Bacteroidales</taxon>
        <taxon>Rikenellaceae</taxon>
        <taxon>Rikenella</taxon>
    </lineage>
</organism>
<dbReference type="RefSeq" id="WP_027290016.1">
    <property type="nucleotide sequence ID" value="NZ_CANTWR010000005.1"/>
</dbReference>
<protein>
    <submittedName>
        <fullName evidence="6">Uncharacterized conserved protein</fullName>
    </submittedName>
</protein>
<dbReference type="STRING" id="880526.GCA_000427365_00081"/>
<dbReference type="GO" id="GO:0005737">
    <property type="term" value="C:cytoplasm"/>
    <property type="evidence" value="ECO:0007669"/>
    <property type="project" value="UniProtKB-ARBA"/>
</dbReference>
<keyword evidence="3" id="KW-0408">Iron</keyword>
<dbReference type="InterPro" id="IPR042216">
    <property type="entry name" value="MitoNEET_CISD"/>
</dbReference>
<evidence type="ECO:0000256" key="1">
    <source>
        <dbReference type="ARBA" id="ARBA00022714"/>
    </source>
</evidence>
<dbReference type="Proteomes" id="UP000255233">
    <property type="component" value="Unassembled WGS sequence"/>
</dbReference>
<dbReference type="OrthoDB" id="9795032at2"/>
<name>A0A379MU23_9BACT</name>
<dbReference type="SMART" id="SM00704">
    <property type="entry name" value="ZnF_CDGSH"/>
    <property type="match status" value="1"/>
</dbReference>
<reference evidence="6 7" key="1">
    <citation type="submission" date="2018-06" db="EMBL/GenBank/DDBJ databases">
        <authorList>
            <consortium name="Pathogen Informatics"/>
            <person name="Doyle S."/>
        </authorList>
    </citation>
    <scope>NUCLEOTIDE SEQUENCE [LARGE SCALE GENOMIC DNA]</scope>
    <source>
        <strain evidence="6 7">NCTC11190</strain>
    </source>
</reference>
<evidence type="ECO:0000259" key="5">
    <source>
        <dbReference type="SMART" id="SM00704"/>
    </source>
</evidence>
<dbReference type="AlphaFoldDB" id="A0A379MU23"/>